<proteinExistence type="predicted"/>
<keyword evidence="1" id="KW-0812">Transmembrane</keyword>
<dbReference type="AlphaFoldDB" id="A0A2G4R8Z2"/>
<evidence type="ECO:0000313" key="3">
    <source>
        <dbReference type="Proteomes" id="UP000228751"/>
    </source>
</evidence>
<protein>
    <recommendedName>
        <fullName evidence="4">Type 4 secretion system PilS N-terminal domain-containing protein</fullName>
    </recommendedName>
</protein>
<evidence type="ECO:0000313" key="2">
    <source>
        <dbReference type="EMBL" id="PHY93061.1"/>
    </source>
</evidence>
<dbReference type="EMBL" id="PEBQ01000173">
    <property type="protein sequence ID" value="PHY93061.1"/>
    <property type="molecule type" value="Genomic_DNA"/>
</dbReference>
<name>A0A2G4R8Z2_9PROT</name>
<accession>A0A2G4R8Z2</accession>
<evidence type="ECO:0000256" key="1">
    <source>
        <dbReference type="SAM" id="Phobius"/>
    </source>
</evidence>
<organism evidence="2 3">
    <name type="scientific">Acetobacter pomorum</name>
    <dbReference type="NCBI Taxonomy" id="65959"/>
    <lineage>
        <taxon>Bacteria</taxon>
        <taxon>Pseudomonadati</taxon>
        <taxon>Pseudomonadota</taxon>
        <taxon>Alphaproteobacteria</taxon>
        <taxon>Acetobacterales</taxon>
        <taxon>Acetobacteraceae</taxon>
        <taxon>Acetobacter</taxon>
    </lineage>
</organism>
<dbReference type="Proteomes" id="UP000228751">
    <property type="component" value="Unassembled WGS sequence"/>
</dbReference>
<keyword evidence="1" id="KW-0472">Membrane</keyword>
<comment type="caution">
    <text evidence="2">The sequence shown here is derived from an EMBL/GenBank/DDBJ whole genome shotgun (WGS) entry which is preliminary data.</text>
</comment>
<feature type="transmembrane region" description="Helical" evidence="1">
    <location>
        <begin position="20"/>
        <end position="41"/>
    </location>
</feature>
<sequence>MLLSQPKAQHHRLSEAGYTPLQVGAGLMMVALLTSLGAALVSEGLKLVHEKTIQVQLGQIVEATESLVSGIHSYDISTSDLSAQGILSQEFYKKDGTLAILGHDVKIVGYSDHTSIEIPTTTMRICIRLLLTDYGSRVVQRSANSYSTLSRTASLPDARNACMDNDFNTVTLNIR</sequence>
<reference evidence="2 3" key="1">
    <citation type="submission" date="2017-10" db="EMBL/GenBank/DDBJ databases">
        <title>Genomic analysis of the genus Acetobacter.</title>
        <authorList>
            <person name="Kim K.H."/>
            <person name="Chun B.H."/>
            <person name="Son A.R."/>
            <person name="Jeon C.O."/>
        </authorList>
    </citation>
    <scope>NUCLEOTIDE SEQUENCE [LARGE SCALE GENOMIC DNA]</scope>
    <source>
        <strain evidence="2 3">LHT 2458</strain>
    </source>
</reference>
<keyword evidence="3" id="KW-1185">Reference proteome</keyword>
<keyword evidence="1" id="KW-1133">Transmembrane helix</keyword>
<evidence type="ECO:0008006" key="4">
    <source>
        <dbReference type="Google" id="ProtNLM"/>
    </source>
</evidence>
<gene>
    <name evidence="2" type="ORF">CSR02_13550</name>
</gene>